<protein>
    <submittedName>
        <fullName evidence="2">Uncharacterized protein</fullName>
    </submittedName>
</protein>
<evidence type="ECO:0000313" key="3">
    <source>
        <dbReference type="Proteomes" id="UP000646548"/>
    </source>
</evidence>
<sequence>MLRGLRCSSEGSRRRRRRRRVDVAAMGTGKGEIASQNQGTCAPFVGKCQIVVNLSAAINSVLLLGPAGHRKTSGDERCQRSQ</sequence>
<dbReference type="Proteomes" id="UP000646548">
    <property type="component" value="Unassembled WGS sequence"/>
</dbReference>
<gene>
    <name evidence="2" type="ORF">FQA47_005093</name>
</gene>
<name>A0A834CKS1_ORYME</name>
<feature type="region of interest" description="Disordered" evidence="1">
    <location>
        <begin position="1"/>
        <end position="21"/>
    </location>
</feature>
<evidence type="ECO:0000313" key="2">
    <source>
        <dbReference type="EMBL" id="KAF6731029.1"/>
    </source>
</evidence>
<dbReference type="EMBL" id="WKFB01000219">
    <property type="protein sequence ID" value="KAF6731029.1"/>
    <property type="molecule type" value="Genomic_DNA"/>
</dbReference>
<evidence type="ECO:0000256" key="1">
    <source>
        <dbReference type="SAM" id="MobiDB-lite"/>
    </source>
</evidence>
<accession>A0A834CKS1</accession>
<dbReference type="AlphaFoldDB" id="A0A834CKS1"/>
<comment type="caution">
    <text evidence="2">The sequence shown here is derived from an EMBL/GenBank/DDBJ whole genome shotgun (WGS) entry which is preliminary data.</text>
</comment>
<proteinExistence type="predicted"/>
<reference evidence="2" key="1">
    <citation type="journal article" name="BMC Genomics">
        <title>Long-read sequencing and de novo genome assembly of marine medaka (Oryzias melastigma).</title>
        <authorList>
            <person name="Liang P."/>
            <person name="Saqib H.S.A."/>
            <person name="Ni X."/>
            <person name="Shen Y."/>
        </authorList>
    </citation>
    <scope>NUCLEOTIDE SEQUENCE</scope>
    <source>
        <strain evidence="2">Bigg-433</strain>
    </source>
</reference>
<organism evidence="2 3">
    <name type="scientific">Oryzias melastigma</name>
    <name type="common">Marine medaka</name>
    <dbReference type="NCBI Taxonomy" id="30732"/>
    <lineage>
        <taxon>Eukaryota</taxon>
        <taxon>Metazoa</taxon>
        <taxon>Chordata</taxon>
        <taxon>Craniata</taxon>
        <taxon>Vertebrata</taxon>
        <taxon>Euteleostomi</taxon>
        <taxon>Actinopterygii</taxon>
        <taxon>Neopterygii</taxon>
        <taxon>Teleostei</taxon>
        <taxon>Neoteleostei</taxon>
        <taxon>Acanthomorphata</taxon>
        <taxon>Ovalentaria</taxon>
        <taxon>Atherinomorphae</taxon>
        <taxon>Beloniformes</taxon>
        <taxon>Adrianichthyidae</taxon>
        <taxon>Oryziinae</taxon>
        <taxon>Oryzias</taxon>
    </lineage>
</organism>